<gene>
    <name evidence="2" type="ORF">C4B68_00370</name>
</gene>
<accession>A0ABN5HTZ7</accession>
<name>A0ABN5HTZ7_9ACTN</name>
<protein>
    <recommendedName>
        <fullName evidence="1">HTH IS21-type domain-containing protein</fullName>
    </recommendedName>
</protein>
<reference evidence="2 3" key="1">
    <citation type="submission" date="2018-02" db="EMBL/GenBank/DDBJ databases">
        <title>Complete genome sequence of Streptomyces dengpaensis, the producer of angucyclines.</title>
        <authorList>
            <person name="Yumei L."/>
        </authorList>
    </citation>
    <scope>NUCLEOTIDE SEQUENCE [LARGE SCALE GENOMIC DNA]</scope>
    <source>
        <strain evidence="2 3">XZHG99</strain>
    </source>
</reference>
<sequence>MTWDVCRDRGGAFADGARSGAPDAVQVADLWHIWHNLAEAVKHLVSKHSACLREPDPDPESIPDVVCPPISHAGRLAARVRQHHTAVHELLDQGLSVRAAARRLELARNTVRRYARAATWQELATGRWQNLPNTLDPYKP</sequence>
<evidence type="ECO:0000259" key="1">
    <source>
        <dbReference type="PROSITE" id="PS50531"/>
    </source>
</evidence>
<dbReference type="PROSITE" id="PS50531">
    <property type="entry name" value="HTH_IS21"/>
    <property type="match status" value="1"/>
</dbReference>
<dbReference type="InterPro" id="IPR017894">
    <property type="entry name" value="HTH_IS21_transposase_type"/>
</dbReference>
<dbReference type="RefSeq" id="WP_099506679.1">
    <property type="nucleotide sequence ID" value="NZ_CP026652.1"/>
</dbReference>
<organism evidence="2 3">
    <name type="scientific">Streptomyces dengpaensis</name>
    <dbReference type="NCBI Taxonomy" id="2049881"/>
    <lineage>
        <taxon>Bacteria</taxon>
        <taxon>Bacillati</taxon>
        <taxon>Actinomycetota</taxon>
        <taxon>Actinomycetes</taxon>
        <taxon>Kitasatosporales</taxon>
        <taxon>Streptomycetaceae</taxon>
        <taxon>Streptomyces</taxon>
    </lineage>
</organism>
<keyword evidence="3" id="KW-1185">Reference proteome</keyword>
<feature type="domain" description="HTH IS21-type" evidence="1">
    <location>
        <begin position="82"/>
        <end position="140"/>
    </location>
</feature>
<dbReference type="Proteomes" id="UP000238413">
    <property type="component" value="Chromosome"/>
</dbReference>
<dbReference type="EMBL" id="CP026652">
    <property type="protein sequence ID" value="AVH54546.1"/>
    <property type="molecule type" value="Genomic_DNA"/>
</dbReference>
<evidence type="ECO:0000313" key="2">
    <source>
        <dbReference type="EMBL" id="AVH54546.1"/>
    </source>
</evidence>
<evidence type="ECO:0000313" key="3">
    <source>
        <dbReference type="Proteomes" id="UP000238413"/>
    </source>
</evidence>
<proteinExistence type="predicted"/>
<dbReference type="Gene3D" id="1.10.10.60">
    <property type="entry name" value="Homeodomain-like"/>
    <property type="match status" value="1"/>
</dbReference>